<dbReference type="EMBL" id="KZ502458">
    <property type="protein sequence ID" value="PKU78280.1"/>
    <property type="molecule type" value="Genomic_DNA"/>
</dbReference>
<dbReference type="InterPro" id="IPR043502">
    <property type="entry name" value="DNA/RNA_pol_sf"/>
</dbReference>
<feature type="domain" description="Reverse transcriptase" evidence="1">
    <location>
        <begin position="1"/>
        <end position="189"/>
    </location>
</feature>
<reference evidence="2 3" key="2">
    <citation type="journal article" date="2017" name="Nature">
        <title>The Apostasia genome and the evolution of orchids.</title>
        <authorList>
            <person name="Zhang G.Q."/>
            <person name="Liu K.W."/>
            <person name="Li Z."/>
            <person name="Lohaus R."/>
            <person name="Hsiao Y.Y."/>
            <person name="Niu S.C."/>
            <person name="Wang J.Y."/>
            <person name="Lin Y.C."/>
            <person name="Xu Q."/>
            <person name="Chen L.J."/>
            <person name="Yoshida K."/>
            <person name="Fujiwara S."/>
            <person name="Wang Z.W."/>
            <person name="Zhang Y.Q."/>
            <person name="Mitsuda N."/>
            <person name="Wang M."/>
            <person name="Liu G.H."/>
            <person name="Pecoraro L."/>
            <person name="Huang H.X."/>
            <person name="Xiao X.J."/>
            <person name="Lin M."/>
            <person name="Wu X.Y."/>
            <person name="Wu W.L."/>
            <person name="Chen Y.Y."/>
            <person name="Chang S.B."/>
            <person name="Sakamoto S."/>
            <person name="Ohme-Takagi M."/>
            <person name="Yagi M."/>
            <person name="Zeng S.J."/>
            <person name="Shen C.Y."/>
            <person name="Yeh C.M."/>
            <person name="Luo Y.B."/>
            <person name="Tsai W.C."/>
            <person name="Van de Peer Y."/>
            <person name="Liu Z.J."/>
        </authorList>
    </citation>
    <scope>NUCLEOTIDE SEQUENCE [LARGE SCALE GENOMIC DNA]</scope>
    <source>
        <tissue evidence="2">The whole plant</tissue>
    </source>
</reference>
<evidence type="ECO:0000259" key="1">
    <source>
        <dbReference type="PROSITE" id="PS50878"/>
    </source>
</evidence>
<evidence type="ECO:0000313" key="2">
    <source>
        <dbReference type="EMBL" id="PKU78280.1"/>
    </source>
</evidence>
<keyword evidence="3" id="KW-1185">Reference proteome</keyword>
<dbReference type="Proteomes" id="UP000233837">
    <property type="component" value="Unassembled WGS sequence"/>
</dbReference>
<evidence type="ECO:0000313" key="3">
    <source>
        <dbReference type="Proteomes" id="UP000233837"/>
    </source>
</evidence>
<dbReference type="PROSITE" id="PS50878">
    <property type="entry name" value="RT_POL"/>
    <property type="match status" value="1"/>
</dbReference>
<reference evidence="2 3" key="1">
    <citation type="journal article" date="2016" name="Sci. Rep.">
        <title>The Dendrobium catenatum Lindl. genome sequence provides insights into polysaccharide synthase, floral development and adaptive evolution.</title>
        <authorList>
            <person name="Zhang G.Q."/>
            <person name="Xu Q."/>
            <person name="Bian C."/>
            <person name="Tsai W.C."/>
            <person name="Yeh C.M."/>
            <person name="Liu K.W."/>
            <person name="Yoshida K."/>
            <person name="Zhang L.S."/>
            <person name="Chang S.B."/>
            <person name="Chen F."/>
            <person name="Shi Y."/>
            <person name="Su Y.Y."/>
            <person name="Zhang Y.Q."/>
            <person name="Chen L.J."/>
            <person name="Yin Y."/>
            <person name="Lin M."/>
            <person name="Huang H."/>
            <person name="Deng H."/>
            <person name="Wang Z.W."/>
            <person name="Zhu S.L."/>
            <person name="Zhao X."/>
            <person name="Deng C."/>
            <person name="Niu S.C."/>
            <person name="Huang J."/>
            <person name="Wang M."/>
            <person name="Liu G.H."/>
            <person name="Yang H.J."/>
            <person name="Xiao X.J."/>
            <person name="Hsiao Y.Y."/>
            <person name="Wu W.L."/>
            <person name="Chen Y.Y."/>
            <person name="Mitsuda N."/>
            <person name="Ohme-Takagi M."/>
            <person name="Luo Y.B."/>
            <person name="Van de Peer Y."/>
            <person name="Liu Z.J."/>
        </authorList>
    </citation>
    <scope>NUCLEOTIDE SEQUENCE [LARGE SCALE GENOMIC DNA]</scope>
    <source>
        <tissue evidence="2">The whole plant</tissue>
    </source>
</reference>
<proteinExistence type="predicted"/>
<organism evidence="2 3">
    <name type="scientific">Dendrobium catenatum</name>
    <dbReference type="NCBI Taxonomy" id="906689"/>
    <lineage>
        <taxon>Eukaryota</taxon>
        <taxon>Viridiplantae</taxon>
        <taxon>Streptophyta</taxon>
        <taxon>Embryophyta</taxon>
        <taxon>Tracheophyta</taxon>
        <taxon>Spermatophyta</taxon>
        <taxon>Magnoliopsida</taxon>
        <taxon>Liliopsida</taxon>
        <taxon>Asparagales</taxon>
        <taxon>Orchidaceae</taxon>
        <taxon>Epidendroideae</taxon>
        <taxon>Malaxideae</taxon>
        <taxon>Dendrobiinae</taxon>
        <taxon>Dendrobium</taxon>
    </lineage>
</organism>
<sequence>MSKVADGMVAIKLDMEQAYDSMSWKMLHRMMVILEFPKQFMDLVMECITETRYAITVNGGLSNWIKGKSGFRQGCPLSPFLFIICSQLLSNGFYSEGKDLGIKISPNSQRISHLLYADDVLLFSDAKIKSIKKVKNILINYCAWNGLIINSKKSAMICNKSVNRGRRKKISRLLEIMQVEEMDYLGTKFALRRLKRLILKVF</sequence>
<dbReference type="SUPFAM" id="SSF56672">
    <property type="entry name" value="DNA/RNA polymerases"/>
    <property type="match status" value="1"/>
</dbReference>
<dbReference type="PANTHER" id="PTHR31635:SF196">
    <property type="entry name" value="REVERSE TRANSCRIPTASE DOMAIN-CONTAINING PROTEIN-RELATED"/>
    <property type="match status" value="1"/>
</dbReference>
<accession>A0A2I0WRJ3</accession>
<dbReference type="Pfam" id="PF00078">
    <property type="entry name" value="RVT_1"/>
    <property type="match status" value="1"/>
</dbReference>
<gene>
    <name evidence="2" type="ORF">MA16_Dca008905</name>
</gene>
<name>A0A2I0WRJ3_9ASPA</name>
<protein>
    <submittedName>
        <fullName evidence="2">Putative mitochondrial protein</fullName>
    </submittedName>
</protein>
<dbReference type="STRING" id="906689.A0A2I0WRJ3"/>
<dbReference type="AlphaFoldDB" id="A0A2I0WRJ3"/>
<dbReference type="InterPro" id="IPR000477">
    <property type="entry name" value="RT_dom"/>
</dbReference>
<dbReference type="PANTHER" id="PTHR31635">
    <property type="entry name" value="REVERSE TRANSCRIPTASE DOMAIN-CONTAINING PROTEIN-RELATED"/>
    <property type="match status" value="1"/>
</dbReference>